<evidence type="ECO:0000313" key="2">
    <source>
        <dbReference type="Proteomes" id="UP000663505"/>
    </source>
</evidence>
<protein>
    <submittedName>
        <fullName evidence="1">Uncharacterized protein</fullName>
    </submittedName>
</protein>
<reference evidence="1 2" key="1">
    <citation type="submission" date="2021-02" db="EMBL/GenBank/DDBJ databases">
        <title>Alicyclobacillus curvatus sp. nov. and Alicyclobacillus mengziensis sp. nov., two acidophilic bacteria isolated from acid mine drainage.</title>
        <authorList>
            <person name="Huang Y."/>
        </authorList>
    </citation>
    <scope>NUCLEOTIDE SEQUENCE [LARGE SCALE GENOMIC DNA]</scope>
    <source>
        <strain evidence="1 2">S30H14</strain>
    </source>
</reference>
<proteinExistence type="predicted"/>
<dbReference type="RefSeq" id="WP_206655885.1">
    <property type="nucleotide sequence ID" value="NZ_CP071182.1"/>
</dbReference>
<accession>A0A9X7Z6M8</accession>
<evidence type="ECO:0000313" key="1">
    <source>
        <dbReference type="EMBL" id="QSO46516.1"/>
    </source>
</evidence>
<dbReference type="EMBL" id="CP071182">
    <property type="protein sequence ID" value="QSO46516.1"/>
    <property type="molecule type" value="Genomic_DNA"/>
</dbReference>
<keyword evidence="2" id="KW-1185">Reference proteome</keyword>
<dbReference type="Proteomes" id="UP000663505">
    <property type="component" value="Chromosome"/>
</dbReference>
<sequence length="79" mass="8649">MKFSKRAAVSIMVLASLTMQYTEMIHPADAVLQSEAASNGTGLAKLDEILLMMPLWRDVSFRFTVDIQPHAGVSKTPSP</sequence>
<name>A0A9X7Z6M8_9BACL</name>
<dbReference type="KEGG" id="afx:JZ786_18920"/>
<organism evidence="1 2">
    <name type="scientific">Alicyclobacillus mengziensis</name>
    <dbReference type="NCBI Taxonomy" id="2931921"/>
    <lineage>
        <taxon>Bacteria</taxon>
        <taxon>Bacillati</taxon>
        <taxon>Bacillota</taxon>
        <taxon>Bacilli</taxon>
        <taxon>Bacillales</taxon>
        <taxon>Alicyclobacillaceae</taxon>
        <taxon>Alicyclobacillus</taxon>
    </lineage>
</organism>
<gene>
    <name evidence="1" type="ORF">JZ786_18920</name>
</gene>
<dbReference type="AlphaFoldDB" id="A0A9X7Z6M8"/>